<accession>A0ABV1IPX8</accession>
<protein>
    <submittedName>
        <fullName evidence="1">Uncharacterized protein</fullName>
    </submittedName>
</protein>
<dbReference type="Proteomes" id="UP001439984">
    <property type="component" value="Unassembled WGS sequence"/>
</dbReference>
<keyword evidence="2" id="KW-1185">Reference proteome</keyword>
<reference evidence="1 2" key="1">
    <citation type="submission" date="2024-04" db="EMBL/GenBank/DDBJ databases">
        <title>Human intestinal bacterial collection.</title>
        <authorList>
            <person name="Pauvert C."/>
            <person name="Hitch T.C.A."/>
            <person name="Clavel T."/>
        </authorList>
    </citation>
    <scope>NUCLEOTIDE SEQUENCE [LARGE SCALE GENOMIC DNA]</scope>
    <source>
        <strain evidence="1 2">CLA-AA-H236</strain>
    </source>
</reference>
<evidence type="ECO:0000313" key="1">
    <source>
        <dbReference type="EMBL" id="MEQ2688638.1"/>
    </source>
</evidence>
<dbReference type="EMBL" id="JBBNIB010000139">
    <property type="protein sequence ID" value="MEQ2688638.1"/>
    <property type="molecule type" value="Genomic_DNA"/>
</dbReference>
<sequence>MEFIKQCSTCDFNFSGKCGISGNMIPDITQSCSDWEESQDYYAVMYQNAPWYIRNPYDENPSVNLGELLEMDSKGEAITVNIFDAIKEFYGLTLVDLAVLFRENFGVMYYARNVRITDRRAYQFASTLRLPVELFKNTTTDDFDQIEFGKKLFLKNNDIEEIRNAMPDWKARLAKMLARLYLRCPIDTAKELSRMDRFYWSRGDNMDRLNATERLFVSTAEKRIRNESHPILLGVSYSLDNKTASHFNLRQSRSERYD</sequence>
<organism evidence="1 2">
    <name type="scientific">Faecalibacterium longum</name>
    <dbReference type="NCBI Taxonomy" id="1851428"/>
    <lineage>
        <taxon>Bacteria</taxon>
        <taxon>Bacillati</taxon>
        <taxon>Bacillota</taxon>
        <taxon>Clostridia</taxon>
        <taxon>Eubacteriales</taxon>
        <taxon>Oscillospiraceae</taxon>
        <taxon>Faecalibacterium</taxon>
    </lineage>
</organism>
<comment type="caution">
    <text evidence="1">The sequence shown here is derived from an EMBL/GenBank/DDBJ whole genome shotgun (WGS) entry which is preliminary data.</text>
</comment>
<dbReference type="RefSeq" id="WP_227623956.1">
    <property type="nucleotide sequence ID" value="NZ_JBBNIB010000139.1"/>
</dbReference>
<evidence type="ECO:0000313" key="2">
    <source>
        <dbReference type="Proteomes" id="UP001439984"/>
    </source>
</evidence>
<proteinExistence type="predicted"/>
<gene>
    <name evidence="1" type="ORF">AAAU72_10730</name>
</gene>
<name>A0ABV1IPX8_9FIRM</name>